<keyword evidence="4" id="KW-0963">Cytoplasm</keyword>
<evidence type="ECO:0000256" key="3">
    <source>
        <dbReference type="ARBA" id="ARBA00007682"/>
    </source>
</evidence>
<dbReference type="PANTHER" id="PTHR23326">
    <property type="entry name" value="CCR4 NOT-RELATED"/>
    <property type="match status" value="1"/>
</dbReference>
<accession>A0A8K0HNM2</accession>
<dbReference type="GO" id="GO:0005634">
    <property type="term" value="C:nucleus"/>
    <property type="evidence" value="ECO:0007669"/>
    <property type="project" value="UniProtKB-SubCell"/>
</dbReference>
<evidence type="ECO:0000256" key="6">
    <source>
        <dbReference type="ARBA" id="ARBA00023015"/>
    </source>
</evidence>
<evidence type="ECO:0000313" key="12">
    <source>
        <dbReference type="Proteomes" id="UP000796880"/>
    </source>
</evidence>
<reference evidence="11" key="1">
    <citation type="submission" date="2020-03" db="EMBL/GenBank/DDBJ databases">
        <title>A high-quality chromosome-level genome assembly of a woody plant with both climbing and erect habits, Rhamnella rubrinervis.</title>
        <authorList>
            <person name="Lu Z."/>
            <person name="Yang Y."/>
            <person name="Zhu X."/>
            <person name="Sun Y."/>
        </authorList>
    </citation>
    <scope>NUCLEOTIDE SEQUENCE</scope>
    <source>
        <strain evidence="11">BYM</strain>
        <tissue evidence="11">Leaf</tissue>
    </source>
</reference>
<gene>
    <name evidence="11" type="ORF">FNV43_RR00877</name>
</gene>
<organism evidence="11 12">
    <name type="scientific">Rhamnella rubrinervis</name>
    <dbReference type="NCBI Taxonomy" id="2594499"/>
    <lineage>
        <taxon>Eukaryota</taxon>
        <taxon>Viridiplantae</taxon>
        <taxon>Streptophyta</taxon>
        <taxon>Embryophyta</taxon>
        <taxon>Tracheophyta</taxon>
        <taxon>Spermatophyta</taxon>
        <taxon>Magnoliopsida</taxon>
        <taxon>eudicotyledons</taxon>
        <taxon>Gunneridae</taxon>
        <taxon>Pentapetalae</taxon>
        <taxon>rosids</taxon>
        <taxon>fabids</taxon>
        <taxon>Rosales</taxon>
        <taxon>Rhamnaceae</taxon>
        <taxon>rhamnoid group</taxon>
        <taxon>Rhamneae</taxon>
        <taxon>Rhamnella</taxon>
    </lineage>
</organism>
<keyword evidence="5" id="KW-0678">Repressor</keyword>
<evidence type="ECO:0000259" key="10">
    <source>
        <dbReference type="Pfam" id="PF04065"/>
    </source>
</evidence>
<evidence type="ECO:0000256" key="9">
    <source>
        <dbReference type="SAM" id="MobiDB-lite"/>
    </source>
</evidence>
<dbReference type="Proteomes" id="UP000796880">
    <property type="component" value="Unassembled WGS sequence"/>
</dbReference>
<evidence type="ECO:0000256" key="4">
    <source>
        <dbReference type="ARBA" id="ARBA00022490"/>
    </source>
</evidence>
<keyword evidence="7" id="KW-0804">Transcription</keyword>
<dbReference type="GO" id="GO:0006355">
    <property type="term" value="P:regulation of DNA-templated transcription"/>
    <property type="evidence" value="ECO:0007669"/>
    <property type="project" value="InterPro"/>
</dbReference>
<dbReference type="InterPro" id="IPR040168">
    <property type="entry name" value="Not2/3/5"/>
</dbReference>
<dbReference type="OrthoDB" id="293823at2759"/>
<keyword evidence="8" id="KW-0539">Nucleus</keyword>
<feature type="compositionally biased region" description="Basic and acidic residues" evidence="9">
    <location>
        <begin position="99"/>
        <end position="126"/>
    </location>
</feature>
<feature type="domain" description="CCR4-Not complex component Not N-terminal" evidence="10">
    <location>
        <begin position="7"/>
        <end position="130"/>
    </location>
</feature>
<dbReference type="GO" id="GO:0030015">
    <property type="term" value="C:CCR4-NOT core complex"/>
    <property type="evidence" value="ECO:0007669"/>
    <property type="project" value="InterPro"/>
</dbReference>
<dbReference type="Pfam" id="PF04065">
    <property type="entry name" value="Not3"/>
    <property type="match status" value="1"/>
</dbReference>
<keyword evidence="6" id="KW-0805">Transcription regulation</keyword>
<feature type="region of interest" description="Disordered" evidence="9">
    <location>
        <begin position="99"/>
        <end position="138"/>
    </location>
</feature>
<comment type="subcellular location">
    <subcellularLocation>
        <location evidence="2">Cytoplasm</location>
    </subcellularLocation>
    <subcellularLocation>
        <location evidence="1">Nucleus</location>
    </subcellularLocation>
</comment>
<evidence type="ECO:0000256" key="7">
    <source>
        <dbReference type="ARBA" id="ARBA00023163"/>
    </source>
</evidence>
<protein>
    <recommendedName>
        <fullName evidence="10">CCR4-Not complex component Not N-terminal domain-containing protein</fullName>
    </recommendedName>
</protein>
<comment type="caution">
    <text evidence="11">The sequence shown here is derived from an EMBL/GenBank/DDBJ whole genome shotgun (WGS) entry which is preliminary data.</text>
</comment>
<keyword evidence="12" id="KW-1185">Reference proteome</keyword>
<dbReference type="GO" id="GO:0005737">
    <property type="term" value="C:cytoplasm"/>
    <property type="evidence" value="ECO:0007669"/>
    <property type="project" value="UniProtKB-SubCell"/>
</dbReference>
<evidence type="ECO:0000256" key="1">
    <source>
        <dbReference type="ARBA" id="ARBA00004123"/>
    </source>
</evidence>
<evidence type="ECO:0000256" key="2">
    <source>
        <dbReference type="ARBA" id="ARBA00004496"/>
    </source>
</evidence>
<comment type="similarity">
    <text evidence="3">Belongs to the CNOT2/3/5 family.</text>
</comment>
<evidence type="ECO:0000256" key="8">
    <source>
        <dbReference type="ARBA" id="ARBA00023242"/>
    </source>
</evidence>
<evidence type="ECO:0000313" key="11">
    <source>
        <dbReference type="EMBL" id="KAF3456227.1"/>
    </source>
</evidence>
<proteinExistence type="inferred from homology"/>
<name>A0A8K0HNM2_9ROSA</name>
<dbReference type="AlphaFoldDB" id="A0A8K0HNM2"/>
<dbReference type="EMBL" id="VOIH02000001">
    <property type="protein sequence ID" value="KAF3456227.1"/>
    <property type="molecule type" value="Genomic_DNA"/>
</dbReference>
<sequence length="138" mass="16319">MDWTRRKHLDLVLKKVEEGVNFLDDMWNKGYYANQKAKYKADLKKEEFQRYRDQINTWIQSSEIKDKKVSASYEQALVDARKHIDHQMEIFEIYEKETKTKDFSKEGPDQQPKSDPKEKAKSETKDGLINVVRGKCSG</sequence>
<evidence type="ECO:0000256" key="5">
    <source>
        <dbReference type="ARBA" id="ARBA00022491"/>
    </source>
</evidence>
<dbReference type="InterPro" id="IPR007207">
    <property type="entry name" value="Not_N"/>
</dbReference>